<accession>A0A8H5Z2H2</accession>
<evidence type="ECO:0000313" key="1">
    <source>
        <dbReference type="EMBL" id="KAF5722902.1"/>
    </source>
</evidence>
<dbReference type="Proteomes" id="UP000544331">
    <property type="component" value="Unassembled WGS sequence"/>
</dbReference>
<sequence>MHQIMSSQEGTSKAVEALLEGNGSIMSKDQTSETSVFPVKWIDKETGESTRAKVPESELRASCSKQLDQYLLNEEKAQ</sequence>
<dbReference type="EMBL" id="JAAOAN010000079">
    <property type="protein sequence ID" value="KAF5722902.1"/>
    <property type="molecule type" value="Genomic_DNA"/>
</dbReference>
<evidence type="ECO:0000313" key="2">
    <source>
        <dbReference type="Proteomes" id="UP000544331"/>
    </source>
</evidence>
<proteinExistence type="predicted"/>
<keyword evidence="2" id="KW-1185">Reference proteome</keyword>
<dbReference type="OrthoDB" id="5088332at2759"/>
<protein>
    <submittedName>
        <fullName evidence="1">Uncharacterized protein</fullName>
    </submittedName>
</protein>
<comment type="caution">
    <text evidence="1">The sequence shown here is derived from an EMBL/GenBank/DDBJ whole genome shotgun (WGS) entry which is preliminary data.</text>
</comment>
<name>A0A8H5Z2H2_9HYPO</name>
<organism evidence="1 2">
    <name type="scientific">Fusarium mundagurra</name>
    <dbReference type="NCBI Taxonomy" id="1567541"/>
    <lineage>
        <taxon>Eukaryota</taxon>
        <taxon>Fungi</taxon>
        <taxon>Dikarya</taxon>
        <taxon>Ascomycota</taxon>
        <taxon>Pezizomycotina</taxon>
        <taxon>Sordariomycetes</taxon>
        <taxon>Hypocreomycetidae</taxon>
        <taxon>Hypocreales</taxon>
        <taxon>Nectriaceae</taxon>
        <taxon>Fusarium</taxon>
        <taxon>Fusarium fujikuroi species complex</taxon>
    </lineage>
</organism>
<dbReference type="AlphaFoldDB" id="A0A8H5Z2H2"/>
<gene>
    <name evidence="1" type="ORF">FMUND_2258</name>
</gene>
<reference evidence="1 2" key="1">
    <citation type="submission" date="2020-05" db="EMBL/GenBank/DDBJ databases">
        <title>Identification and distribution of gene clusters putatively required for synthesis of sphingolipid metabolism inhibitors in phylogenetically diverse species of the filamentous fungus Fusarium.</title>
        <authorList>
            <person name="Kim H.-S."/>
            <person name="Busman M."/>
            <person name="Brown D.W."/>
            <person name="Divon H."/>
            <person name="Uhlig S."/>
            <person name="Proctor R.H."/>
        </authorList>
    </citation>
    <scope>NUCLEOTIDE SEQUENCE [LARGE SCALE GENOMIC DNA]</scope>
    <source>
        <strain evidence="1 2">NRRL 66235</strain>
    </source>
</reference>